<reference evidence="1" key="1">
    <citation type="submission" date="2020-04" db="EMBL/GenBank/DDBJ databases">
        <authorList>
            <person name="Chiriac C."/>
            <person name="Salcher M."/>
            <person name="Ghai R."/>
            <person name="Kavagutti S V."/>
        </authorList>
    </citation>
    <scope>NUCLEOTIDE SEQUENCE</scope>
</reference>
<gene>
    <name evidence="1" type="ORF">UFOVP724_149</name>
</gene>
<protein>
    <submittedName>
        <fullName evidence="1">Uncharacterized protein</fullName>
    </submittedName>
</protein>
<name>A0A6J5NYM9_9CAUD</name>
<organism evidence="1">
    <name type="scientific">uncultured Caudovirales phage</name>
    <dbReference type="NCBI Taxonomy" id="2100421"/>
    <lineage>
        <taxon>Viruses</taxon>
        <taxon>Duplodnaviria</taxon>
        <taxon>Heunggongvirae</taxon>
        <taxon>Uroviricota</taxon>
        <taxon>Caudoviricetes</taxon>
        <taxon>Peduoviridae</taxon>
        <taxon>Maltschvirus</taxon>
        <taxon>Maltschvirus maltsch</taxon>
    </lineage>
</organism>
<proteinExistence type="predicted"/>
<sequence>MSSFTYKIKKQTIAEIDFEVLENNNLIDIGANPVYLKLEITNNDTKSKSAQVYLAIPTALNSLTENKFLIKSSATTIIEKQNSNSITLEISEDVLIPQYSILKFGILNSYITPLINSNSSKTFKIKVSAQNDPFIGAVNIEVE</sequence>
<dbReference type="EMBL" id="LR796696">
    <property type="protein sequence ID" value="CAB4160324.1"/>
    <property type="molecule type" value="Genomic_DNA"/>
</dbReference>
<evidence type="ECO:0000313" key="1">
    <source>
        <dbReference type="EMBL" id="CAB4160324.1"/>
    </source>
</evidence>
<accession>A0A6J5NYM9</accession>